<dbReference type="EMBL" id="JAESIL010000120">
    <property type="protein sequence ID" value="MBL3580217.1"/>
    <property type="molecule type" value="Genomic_DNA"/>
</dbReference>
<dbReference type="GO" id="GO:0008233">
    <property type="term" value="F:peptidase activity"/>
    <property type="evidence" value="ECO:0007669"/>
    <property type="project" value="UniProtKB-KW"/>
</dbReference>
<evidence type="ECO:0000313" key="6">
    <source>
        <dbReference type="Proteomes" id="UP000635853"/>
    </source>
</evidence>
<gene>
    <name evidence="5" type="ORF">JMJ92_18995</name>
</gene>
<dbReference type="NCBIfam" id="NF045542">
    <property type="entry name" value="Clp_rel_HeadMat"/>
    <property type="match status" value="1"/>
</dbReference>
<dbReference type="PANTHER" id="PTHR10381:SF70">
    <property type="entry name" value="ATP-DEPENDENT CLP PROTEASE PROTEOLYTIC SUBUNIT"/>
    <property type="match status" value="1"/>
</dbReference>
<keyword evidence="6" id="KW-1185">Reference proteome</keyword>
<feature type="region of interest" description="Disordered" evidence="4">
    <location>
        <begin position="236"/>
        <end position="266"/>
    </location>
</feature>
<dbReference type="CDD" id="cd07016">
    <property type="entry name" value="S14_ClpP_1"/>
    <property type="match status" value="1"/>
</dbReference>
<evidence type="ECO:0000256" key="3">
    <source>
        <dbReference type="ARBA" id="ARBA00022825"/>
    </source>
</evidence>
<dbReference type="PANTHER" id="PTHR10381">
    <property type="entry name" value="ATP-DEPENDENT CLP PROTEASE PROTEOLYTIC SUBUNIT"/>
    <property type="match status" value="1"/>
</dbReference>
<evidence type="ECO:0000256" key="2">
    <source>
        <dbReference type="ARBA" id="ARBA00022801"/>
    </source>
</evidence>
<sequence length="708" mass="75575">MEGSDLILNGEIILEGDVLPHEYCSYLDGGCFSARMVREALSRFDGAVAIRVNSAGGSPYEGEAIRAAIEAHPGQVTVIVGGVAASAASLMIMSADRIEMTAGSFLMIHNPSRCLCGTASELRKEADELDKLARVYASVYAARSGRAVEDVMRMMDEETYFGPEDAVAAGFADAISGATPEIAPELAAVMSAHRGALSRLQMCARSFAAEGHPAPTPALSQADPAATEEIQTMTTPNPAVEPTASPAPAQPPAQTQTQTPPTVPPTTMQADAEVIAARAVQDERERRRGILNMAQPSMRAGLLSQAQVEAVIDEGVSLASAGNRLMAVMAAAEPPIPAGGAGAARITRDETDTRIEGLISASMRDYSGPGQQFRDIKTIQHLAMHLSGSGSRFPEGRAIADGFLSTRMMGGAHGVSDFAYITTEVMNRYLIREYDRRAAIWQVVAGEPRRVSDFREVHGVRFGGDLALKDVKENGEYEQAVLEDQAEGLKLVRRGRTLTLTFDMVMNDDLDALAELPNEFARQARRMENDMVWALIRTNAKTKSDGKALFHADHKNLAAAAGPISVATVGAARKAMWEQTAFGSKDAEDFLQVTPDRLIVPPALETAALQFATATTPVKDAETNPFKGTLTPFVVPNLGTSVSGGSDSAWYLVSSDLPPISVAYLDGYESPTVQTIEGMNPDKVTMNARHIFGAAPTEFRGAYRNAGQ</sequence>
<keyword evidence="1 5" id="KW-0645">Protease</keyword>
<dbReference type="RefSeq" id="WP_202299507.1">
    <property type="nucleotide sequence ID" value="NZ_JAESIL010000120.1"/>
</dbReference>
<dbReference type="Pfam" id="PF25209">
    <property type="entry name" value="Phage_capsid_4"/>
    <property type="match status" value="1"/>
</dbReference>
<dbReference type="InterPro" id="IPR029045">
    <property type="entry name" value="ClpP/crotonase-like_dom_sf"/>
</dbReference>
<dbReference type="SUPFAM" id="SSF52096">
    <property type="entry name" value="ClpP/crotonase"/>
    <property type="match status" value="1"/>
</dbReference>
<keyword evidence="3" id="KW-0720">Serine protease</keyword>
<dbReference type="GO" id="GO:0006508">
    <property type="term" value="P:proteolysis"/>
    <property type="evidence" value="ECO:0007669"/>
    <property type="project" value="UniProtKB-KW"/>
</dbReference>
<evidence type="ECO:0000313" key="5">
    <source>
        <dbReference type="EMBL" id="MBL3580217.1"/>
    </source>
</evidence>
<keyword evidence="2" id="KW-0378">Hydrolase</keyword>
<protein>
    <submittedName>
        <fullName evidence="5">Clp protease ClpP</fullName>
    </submittedName>
</protein>
<dbReference type="Gene3D" id="3.90.226.10">
    <property type="entry name" value="2-enoyl-CoA Hydratase, Chain A, domain 1"/>
    <property type="match status" value="1"/>
</dbReference>
<name>A0ABS1RKL8_9RHOB</name>
<dbReference type="Pfam" id="PF00574">
    <property type="entry name" value="CLP_protease"/>
    <property type="match status" value="1"/>
</dbReference>
<accession>A0ABS1RKL8</accession>
<evidence type="ECO:0000256" key="1">
    <source>
        <dbReference type="ARBA" id="ARBA00022670"/>
    </source>
</evidence>
<organism evidence="5 6">
    <name type="scientific">Rhodovulum visakhapatnamense</name>
    <dbReference type="NCBI Taxonomy" id="364297"/>
    <lineage>
        <taxon>Bacteria</taxon>
        <taxon>Pseudomonadati</taxon>
        <taxon>Pseudomonadota</taxon>
        <taxon>Alphaproteobacteria</taxon>
        <taxon>Rhodobacterales</taxon>
        <taxon>Paracoccaceae</taxon>
        <taxon>Rhodovulum</taxon>
    </lineage>
</organism>
<evidence type="ECO:0000256" key="4">
    <source>
        <dbReference type="SAM" id="MobiDB-lite"/>
    </source>
</evidence>
<dbReference type="Proteomes" id="UP000635853">
    <property type="component" value="Unassembled WGS sequence"/>
</dbReference>
<reference evidence="6" key="1">
    <citation type="submission" date="2021-01" db="EMBL/GenBank/DDBJ databases">
        <title>Draft genomes of Rhodovulum sulfidophilum.</title>
        <authorList>
            <person name="Guzman M.S."/>
        </authorList>
    </citation>
    <scope>NUCLEOTIDE SEQUENCE [LARGE SCALE GENOMIC DNA]</scope>
    <source>
        <strain evidence="6">AB19</strain>
    </source>
</reference>
<proteinExistence type="predicted"/>
<comment type="caution">
    <text evidence="5">The sequence shown here is derived from an EMBL/GenBank/DDBJ whole genome shotgun (WGS) entry which is preliminary data.</text>
</comment>
<dbReference type="InterPro" id="IPR023562">
    <property type="entry name" value="ClpP/TepA"/>
</dbReference>
<feature type="compositionally biased region" description="Low complexity" evidence="4">
    <location>
        <begin position="242"/>
        <end position="266"/>
    </location>
</feature>